<gene>
    <name evidence="1" type="ORF">HA222_04475</name>
</gene>
<sequence length="68" mass="7709">MGKEFKIKIGKKNVSAHINAVSCTCVGPEKPHEHYYLHLFSSLQFKKGQKVSISKKSPKSDFEMKISK</sequence>
<name>A0A7J4JVS9_9ARCH</name>
<dbReference type="Proteomes" id="UP000590964">
    <property type="component" value="Unassembled WGS sequence"/>
</dbReference>
<reference evidence="2" key="1">
    <citation type="journal article" date="2020" name="bioRxiv">
        <title>A rank-normalized archaeal taxonomy based on genome phylogeny resolves widespread incomplete and uneven classifications.</title>
        <authorList>
            <person name="Rinke C."/>
            <person name="Chuvochina M."/>
            <person name="Mussig A.J."/>
            <person name="Chaumeil P.-A."/>
            <person name="Waite D.W."/>
            <person name="Whitman W.B."/>
            <person name="Parks D.H."/>
            <person name="Hugenholtz P."/>
        </authorList>
    </citation>
    <scope>NUCLEOTIDE SEQUENCE [LARGE SCALE GENOMIC DNA]</scope>
</reference>
<evidence type="ECO:0000313" key="2">
    <source>
        <dbReference type="Proteomes" id="UP000590964"/>
    </source>
</evidence>
<comment type="caution">
    <text evidence="1">The sequence shown here is derived from an EMBL/GenBank/DDBJ whole genome shotgun (WGS) entry which is preliminary data.</text>
</comment>
<dbReference type="AlphaFoldDB" id="A0A7J4JVS9"/>
<accession>A0A7J4JVS9</accession>
<protein>
    <submittedName>
        <fullName evidence="1">Uncharacterized protein</fullName>
    </submittedName>
</protein>
<evidence type="ECO:0000313" key="1">
    <source>
        <dbReference type="EMBL" id="HIH21883.1"/>
    </source>
</evidence>
<organism evidence="1 2">
    <name type="scientific">Candidatus Iainarchaeum sp</name>
    <dbReference type="NCBI Taxonomy" id="3101447"/>
    <lineage>
        <taxon>Archaea</taxon>
        <taxon>Candidatus Iainarchaeota</taxon>
        <taxon>Candidatus Iainarchaeia</taxon>
        <taxon>Candidatus Iainarchaeales</taxon>
        <taxon>Candidatus Iainarchaeaceae</taxon>
        <taxon>Candidatus Iainarchaeum</taxon>
    </lineage>
</organism>
<proteinExistence type="predicted"/>
<dbReference type="EMBL" id="DUFW01000080">
    <property type="protein sequence ID" value="HIH21883.1"/>
    <property type="molecule type" value="Genomic_DNA"/>
</dbReference>